<feature type="compositionally biased region" description="Basic and acidic residues" evidence="1">
    <location>
        <begin position="8"/>
        <end position="18"/>
    </location>
</feature>
<keyword evidence="4" id="KW-1185">Reference proteome</keyword>
<sequence length="276" mass="29049">MATPRQGHRGDPYARDPGEFQIPYSWVPGPDASAPPWGDGAPADRGGGKARGRRRVRRGLLALVTVLVLGTAAAAAISADVIPKDSLPQWGIGPFPDRTHTSDASDTSTPTDTDTATVTETGTPTDTETDPGPGTETPTDTDSPTGPTRPAGTLTEWDALDIGDCASAGSSATSALVVDCADAHRFELFATPDPYEAVDYPGDAVIQAHAKQQCRRSFAEFSAVYRGLDDLTWTARTVTELAWTRDQPVHCYLMDDEGGSLYGSAVDDALGSDAIQ</sequence>
<feature type="region of interest" description="Disordered" evidence="1">
    <location>
        <begin position="1"/>
        <end position="54"/>
    </location>
</feature>
<comment type="caution">
    <text evidence="3">The sequence shown here is derived from an EMBL/GenBank/DDBJ whole genome shotgun (WGS) entry which is preliminary data.</text>
</comment>
<dbReference type="EMBL" id="BMNG01000004">
    <property type="protein sequence ID" value="GGO42239.1"/>
    <property type="molecule type" value="Genomic_DNA"/>
</dbReference>
<keyword evidence="2" id="KW-0812">Transmembrane</keyword>
<reference evidence="4" key="1">
    <citation type="journal article" date="2019" name="Int. J. Syst. Evol. Microbiol.">
        <title>The Global Catalogue of Microorganisms (GCM) 10K type strain sequencing project: providing services to taxonomists for standard genome sequencing and annotation.</title>
        <authorList>
            <consortium name="The Broad Institute Genomics Platform"/>
            <consortium name="The Broad Institute Genome Sequencing Center for Infectious Disease"/>
            <person name="Wu L."/>
            <person name="Ma J."/>
        </authorList>
    </citation>
    <scope>NUCLEOTIDE SEQUENCE [LARGE SCALE GENOMIC DNA]</scope>
    <source>
        <strain evidence="4">CGMCC 4.7349</strain>
    </source>
</reference>
<evidence type="ECO:0000256" key="2">
    <source>
        <dbReference type="SAM" id="Phobius"/>
    </source>
</evidence>
<feature type="transmembrane region" description="Helical" evidence="2">
    <location>
        <begin position="59"/>
        <end position="79"/>
    </location>
</feature>
<feature type="compositionally biased region" description="Low complexity" evidence="1">
    <location>
        <begin position="29"/>
        <end position="44"/>
    </location>
</feature>
<gene>
    <name evidence="3" type="ORF">GCM10012286_23320</name>
</gene>
<protein>
    <recommendedName>
        <fullName evidence="5">Septum formation-related domain-containing protein</fullName>
    </recommendedName>
</protein>
<evidence type="ECO:0000313" key="3">
    <source>
        <dbReference type="EMBL" id="GGO42239.1"/>
    </source>
</evidence>
<evidence type="ECO:0000256" key="1">
    <source>
        <dbReference type="SAM" id="MobiDB-lite"/>
    </source>
</evidence>
<feature type="region of interest" description="Disordered" evidence="1">
    <location>
        <begin position="85"/>
        <end position="154"/>
    </location>
</feature>
<feature type="compositionally biased region" description="Low complexity" evidence="1">
    <location>
        <begin position="104"/>
        <end position="148"/>
    </location>
</feature>
<proteinExistence type="predicted"/>
<dbReference type="Proteomes" id="UP000656881">
    <property type="component" value="Unassembled WGS sequence"/>
</dbReference>
<keyword evidence="2" id="KW-0472">Membrane</keyword>
<evidence type="ECO:0008006" key="5">
    <source>
        <dbReference type="Google" id="ProtNLM"/>
    </source>
</evidence>
<accession>A0ABQ2LR02</accession>
<organism evidence="3 4">
    <name type="scientific">Streptomyces lasiicapitis</name>
    <dbReference type="NCBI Taxonomy" id="1923961"/>
    <lineage>
        <taxon>Bacteria</taxon>
        <taxon>Bacillati</taxon>
        <taxon>Actinomycetota</taxon>
        <taxon>Actinomycetes</taxon>
        <taxon>Kitasatosporales</taxon>
        <taxon>Streptomycetaceae</taxon>
        <taxon>Streptomyces</taxon>
    </lineage>
</organism>
<keyword evidence="2" id="KW-1133">Transmembrane helix</keyword>
<name>A0ABQ2LR02_9ACTN</name>
<evidence type="ECO:0000313" key="4">
    <source>
        <dbReference type="Proteomes" id="UP000656881"/>
    </source>
</evidence>
<dbReference type="RefSeq" id="WP_189173833.1">
    <property type="nucleotide sequence ID" value="NZ_BMNG01000004.1"/>
</dbReference>